<evidence type="ECO:0000313" key="2">
    <source>
        <dbReference type="Proteomes" id="UP001056708"/>
    </source>
</evidence>
<protein>
    <submittedName>
        <fullName evidence="1">Uncharacterized protein</fullName>
    </submittedName>
</protein>
<dbReference type="RefSeq" id="WP_252662546.1">
    <property type="nucleotide sequence ID" value="NZ_CP098611.1"/>
</dbReference>
<dbReference type="Proteomes" id="UP001056708">
    <property type="component" value="Chromosome"/>
</dbReference>
<accession>A0ABY5ANM9</accession>
<organism evidence="1 2">
    <name type="scientific">Phormidium yuhuli AB48</name>
    <dbReference type="NCBI Taxonomy" id="2940671"/>
    <lineage>
        <taxon>Bacteria</taxon>
        <taxon>Bacillati</taxon>
        <taxon>Cyanobacteriota</taxon>
        <taxon>Cyanophyceae</taxon>
        <taxon>Oscillatoriophycideae</taxon>
        <taxon>Oscillatoriales</taxon>
        <taxon>Oscillatoriaceae</taxon>
        <taxon>Phormidium</taxon>
        <taxon>Phormidium yuhuli</taxon>
    </lineage>
</organism>
<gene>
    <name evidence="1" type="ORF">NEA10_17025</name>
</gene>
<reference evidence="1" key="1">
    <citation type="submission" date="2022-06" db="EMBL/GenBank/DDBJ databases">
        <title>Genome sequence of Phormidium yuhuli AB48 isolated from an industrial photobioreactor environment.</title>
        <authorList>
            <person name="Qiu Y."/>
            <person name="Noonan A.J.C."/>
            <person name="Dofher K."/>
            <person name="Koch M."/>
            <person name="Kieft B."/>
            <person name="Lin X."/>
            <person name="Ziels R.M."/>
            <person name="Hallam S.J."/>
        </authorList>
    </citation>
    <scope>NUCLEOTIDE SEQUENCE</scope>
    <source>
        <strain evidence="1">AB48</strain>
    </source>
</reference>
<dbReference type="EMBL" id="CP098611">
    <property type="protein sequence ID" value="USR90518.1"/>
    <property type="molecule type" value="Genomic_DNA"/>
</dbReference>
<evidence type="ECO:0000313" key="1">
    <source>
        <dbReference type="EMBL" id="USR90518.1"/>
    </source>
</evidence>
<keyword evidence="2" id="KW-1185">Reference proteome</keyword>
<proteinExistence type="predicted"/>
<name>A0ABY5ANM9_9CYAN</name>
<sequence>MDNELLDALKDKIDGTKNSSLALFESPLQVVGYKQFTYTTVQSGITIPYVIIKWKSSKRVFYNCALINIRHLRTWNNFHEANRDVKRLIENIYLKPN</sequence>